<keyword evidence="2" id="KW-0418">Kinase</keyword>
<evidence type="ECO:0000313" key="3">
    <source>
        <dbReference type="Proteomes" id="UP001230207"/>
    </source>
</evidence>
<keyword evidence="3" id="KW-1185">Reference proteome</keyword>
<gene>
    <name evidence="2" type="ORF">QO002_004090</name>
</gene>
<dbReference type="InterPro" id="IPR036390">
    <property type="entry name" value="WH_DNA-bd_sf"/>
</dbReference>
<sequence length="408" mass="43219">MKLKGDQSTARALNRRLILNLLRQAGPRSRADLASTTGLSPAAVTFVVADLIDEGLLIEGKTVAGSAGRRPIPVDINYAKGLAIGFKLMVGSVECVVTDLATNPLGSMRLPLAGHDPGHIAETLAAAVPELVSIVDRPDARLVGIGISMPGVIDNHAAVCVRSHRYNWDNVPLGQMLAERVNVPVWLEDDTNAYAIAQQLFGLGRQHRNMAVLAIGVGISCAQVFEGKLYRGANGAAGKFGHTPHREGGHLCECGKRGCLMAYGSEPSMLLAWRNATGRSETDGRAEFVSAIRQEEPEALAILEDAGKAIGWHLATLVNITDPEVIVVGGEVVSFGDALFGPLRATLGEHTFRQAPPVLVDWEDNSWARGAAALVTQKIFDFETTAGNVSQNPARGGAGLFDAATPFS</sequence>
<dbReference type="Pfam" id="PF13412">
    <property type="entry name" value="HTH_24"/>
    <property type="match status" value="1"/>
</dbReference>
<comment type="caution">
    <text evidence="2">The sequence shown here is derived from an EMBL/GenBank/DDBJ whole genome shotgun (WGS) entry which is preliminary data.</text>
</comment>
<dbReference type="RefSeq" id="WP_307232983.1">
    <property type="nucleotide sequence ID" value="NZ_JAUSVF010000001.1"/>
</dbReference>
<dbReference type="Gene3D" id="1.10.10.10">
    <property type="entry name" value="Winged helix-like DNA-binding domain superfamily/Winged helix DNA-binding domain"/>
    <property type="match status" value="1"/>
</dbReference>
<dbReference type="InterPro" id="IPR000600">
    <property type="entry name" value="ROK"/>
</dbReference>
<reference evidence="2 3" key="1">
    <citation type="submission" date="2023-07" db="EMBL/GenBank/DDBJ databases">
        <title>Genomic Encyclopedia of Type Strains, Phase IV (KMG-IV): sequencing the most valuable type-strain genomes for metagenomic binning, comparative biology and taxonomic classification.</title>
        <authorList>
            <person name="Goeker M."/>
        </authorList>
    </citation>
    <scope>NUCLEOTIDE SEQUENCE [LARGE SCALE GENOMIC DNA]</scope>
    <source>
        <strain evidence="2 3">DSM 1112</strain>
    </source>
</reference>
<organism evidence="2 3">
    <name type="scientific">Pararhizobium capsulatum DSM 1112</name>
    <dbReference type="NCBI Taxonomy" id="1121113"/>
    <lineage>
        <taxon>Bacteria</taxon>
        <taxon>Pseudomonadati</taxon>
        <taxon>Pseudomonadota</taxon>
        <taxon>Alphaproteobacteria</taxon>
        <taxon>Hyphomicrobiales</taxon>
        <taxon>Rhizobiaceae</taxon>
        <taxon>Rhizobium/Agrobacterium group</taxon>
        <taxon>Pararhizobium</taxon>
    </lineage>
</organism>
<dbReference type="SUPFAM" id="SSF46785">
    <property type="entry name" value="Winged helix' DNA-binding domain"/>
    <property type="match status" value="1"/>
</dbReference>
<evidence type="ECO:0000256" key="1">
    <source>
        <dbReference type="ARBA" id="ARBA00006479"/>
    </source>
</evidence>
<dbReference type="Pfam" id="PF00480">
    <property type="entry name" value="ROK"/>
    <property type="match status" value="1"/>
</dbReference>
<protein>
    <submittedName>
        <fullName evidence="2">NBD/HSP70 family sugar kinase</fullName>
    </submittedName>
</protein>
<dbReference type="GO" id="GO:0016301">
    <property type="term" value="F:kinase activity"/>
    <property type="evidence" value="ECO:0007669"/>
    <property type="project" value="UniProtKB-KW"/>
</dbReference>
<accession>A0ABU0BYN7</accession>
<dbReference type="Proteomes" id="UP001230207">
    <property type="component" value="Unassembled WGS sequence"/>
</dbReference>
<keyword evidence="2" id="KW-0808">Transferase</keyword>
<name>A0ABU0BYN7_9HYPH</name>
<dbReference type="SUPFAM" id="SSF53067">
    <property type="entry name" value="Actin-like ATPase domain"/>
    <property type="match status" value="1"/>
</dbReference>
<dbReference type="CDD" id="cd24073">
    <property type="entry name" value="ASKHA_ATPase_ROK_CYANR"/>
    <property type="match status" value="1"/>
</dbReference>
<evidence type="ECO:0000313" key="2">
    <source>
        <dbReference type="EMBL" id="MDQ0321952.1"/>
    </source>
</evidence>
<dbReference type="InterPro" id="IPR036388">
    <property type="entry name" value="WH-like_DNA-bd_sf"/>
</dbReference>
<proteinExistence type="inferred from homology"/>
<dbReference type="PANTHER" id="PTHR18964">
    <property type="entry name" value="ROK (REPRESSOR, ORF, KINASE) FAMILY"/>
    <property type="match status" value="1"/>
</dbReference>
<dbReference type="EMBL" id="JAUSVF010000001">
    <property type="protein sequence ID" value="MDQ0321952.1"/>
    <property type="molecule type" value="Genomic_DNA"/>
</dbReference>
<dbReference type="Gene3D" id="3.30.420.40">
    <property type="match status" value="2"/>
</dbReference>
<dbReference type="InterPro" id="IPR043129">
    <property type="entry name" value="ATPase_NBD"/>
</dbReference>
<dbReference type="PANTHER" id="PTHR18964:SF149">
    <property type="entry name" value="BIFUNCTIONAL UDP-N-ACETYLGLUCOSAMINE 2-EPIMERASE_N-ACETYLMANNOSAMINE KINASE"/>
    <property type="match status" value="1"/>
</dbReference>
<comment type="similarity">
    <text evidence="1">Belongs to the ROK (NagC/XylR) family.</text>
</comment>